<protein>
    <submittedName>
        <fullName evidence="3">Uncharacterized protein</fullName>
    </submittedName>
</protein>
<accession>A0A8K0UQ53</accession>
<organism evidence="3 4">
    <name type="scientific">Cristinia sonorae</name>
    <dbReference type="NCBI Taxonomy" id="1940300"/>
    <lineage>
        <taxon>Eukaryota</taxon>
        <taxon>Fungi</taxon>
        <taxon>Dikarya</taxon>
        <taxon>Basidiomycota</taxon>
        <taxon>Agaricomycotina</taxon>
        <taxon>Agaricomycetes</taxon>
        <taxon>Agaricomycetidae</taxon>
        <taxon>Agaricales</taxon>
        <taxon>Pleurotineae</taxon>
        <taxon>Stephanosporaceae</taxon>
        <taxon>Cristinia</taxon>
    </lineage>
</organism>
<keyword evidence="4" id="KW-1185">Reference proteome</keyword>
<dbReference type="OrthoDB" id="2576580at2759"/>
<evidence type="ECO:0000313" key="4">
    <source>
        <dbReference type="Proteomes" id="UP000813824"/>
    </source>
</evidence>
<evidence type="ECO:0000256" key="2">
    <source>
        <dbReference type="SAM" id="SignalP"/>
    </source>
</evidence>
<evidence type="ECO:0000256" key="1">
    <source>
        <dbReference type="SAM" id="MobiDB-lite"/>
    </source>
</evidence>
<proteinExistence type="predicted"/>
<dbReference type="EMBL" id="JAEVFJ010000011">
    <property type="protein sequence ID" value="KAH8101887.1"/>
    <property type="molecule type" value="Genomic_DNA"/>
</dbReference>
<feature type="region of interest" description="Disordered" evidence="1">
    <location>
        <begin position="135"/>
        <end position="154"/>
    </location>
</feature>
<dbReference type="Proteomes" id="UP000813824">
    <property type="component" value="Unassembled WGS sequence"/>
</dbReference>
<name>A0A8K0UQ53_9AGAR</name>
<gene>
    <name evidence="3" type="ORF">BXZ70DRAFT_1063900</name>
</gene>
<reference evidence="3" key="1">
    <citation type="journal article" date="2021" name="New Phytol.">
        <title>Evolutionary innovations through gain and loss of genes in the ectomycorrhizal Boletales.</title>
        <authorList>
            <person name="Wu G."/>
            <person name="Miyauchi S."/>
            <person name="Morin E."/>
            <person name="Kuo A."/>
            <person name="Drula E."/>
            <person name="Varga T."/>
            <person name="Kohler A."/>
            <person name="Feng B."/>
            <person name="Cao Y."/>
            <person name="Lipzen A."/>
            <person name="Daum C."/>
            <person name="Hundley H."/>
            <person name="Pangilinan J."/>
            <person name="Johnson J."/>
            <person name="Barry K."/>
            <person name="LaButti K."/>
            <person name="Ng V."/>
            <person name="Ahrendt S."/>
            <person name="Min B."/>
            <person name="Choi I.G."/>
            <person name="Park H."/>
            <person name="Plett J.M."/>
            <person name="Magnuson J."/>
            <person name="Spatafora J.W."/>
            <person name="Nagy L.G."/>
            <person name="Henrissat B."/>
            <person name="Grigoriev I.V."/>
            <person name="Yang Z.L."/>
            <person name="Xu J."/>
            <person name="Martin F.M."/>
        </authorList>
    </citation>
    <scope>NUCLEOTIDE SEQUENCE</scope>
    <source>
        <strain evidence="3">KKN 215</strain>
    </source>
</reference>
<dbReference type="AlphaFoldDB" id="A0A8K0UQ53"/>
<comment type="caution">
    <text evidence="3">The sequence shown here is derived from an EMBL/GenBank/DDBJ whole genome shotgun (WGS) entry which is preliminary data.</text>
</comment>
<feature type="chain" id="PRO_5035452283" evidence="2">
    <location>
        <begin position="19"/>
        <end position="179"/>
    </location>
</feature>
<keyword evidence="2" id="KW-0732">Signal</keyword>
<evidence type="ECO:0000313" key="3">
    <source>
        <dbReference type="EMBL" id="KAH8101887.1"/>
    </source>
</evidence>
<feature type="signal peptide" evidence="2">
    <location>
        <begin position="1"/>
        <end position="18"/>
    </location>
</feature>
<sequence length="179" mass="18342">MKFISLAIFAAALGVASADLQVTNPSSDLWWVDKSINVLAWTCKESTHDTFTVLLANSDPKILVSPIAIIGIQNNFDCSKSITQDMFNQPPGTGYTVILADTINNTNVYATSQPFEIKPLGAAYPTTTTAAAADATNTTSGAAPSETGKNTQSGGSLGLKVGASAVFAAAAAVAGLVLA</sequence>